<organism evidence="1 2">
    <name type="scientific">Anaerofustis stercorihominis DSM 17244</name>
    <dbReference type="NCBI Taxonomy" id="445971"/>
    <lineage>
        <taxon>Bacteria</taxon>
        <taxon>Bacillati</taxon>
        <taxon>Bacillota</taxon>
        <taxon>Clostridia</taxon>
        <taxon>Eubacteriales</taxon>
        <taxon>Eubacteriaceae</taxon>
        <taxon>Anaerofustis</taxon>
    </lineage>
</organism>
<accession>B1C6Z9</accession>
<dbReference type="Proteomes" id="UP000005178">
    <property type="component" value="Unassembled WGS sequence"/>
</dbReference>
<dbReference type="HOGENOM" id="CLU_3148842_0_0_9"/>
<name>B1C6Z9_9FIRM</name>
<keyword evidence="2" id="KW-1185">Reference proteome</keyword>
<protein>
    <submittedName>
        <fullName evidence="1">Uncharacterized protein</fullName>
    </submittedName>
</protein>
<gene>
    <name evidence="1" type="ORF">ANASTE_00496</name>
</gene>
<sequence length="48" mass="5900">MLPLYYYLKYIVLNYFSNFKSTFPLKKQKKEDINLLLIHYLLLKNSNL</sequence>
<evidence type="ECO:0000313" key="2">
    <source>
        <dbReference type="Proteomes" id="UP000005178"/>
    </source>
</evidence>
<evidence type="ECO:0000313" key="1">
    <source>
        <dbReference type="EMBL" id="EDS72786.1"/>
    </source>
</evidence>
<reference evidence="1" key="1">
    <citation type="submission" date="2008-01" db="EMBL/GenBank/DDBJ databases">
        <authorList>
            <person name="Fulton L."/>
            <person name="Clifton S."/>
            <person name="Fulton B."/>
            <person name="Xu J."/>
            <person name="Minx P."/>
            <person name="Pepin K.H."/>
            <person name="Johnson M."/>
            <person name="Thiruvilangam P."/>
            <person name="Bhonagiri V."/>
            <person name="Nash W.E."/>
            <person name="Mardis E.R."/>
            <person name="Wilson R.K."/>
        </authorList>
    </citation>
    <scope>NUCLEOTIDE SEQUENCE [LARGE SCALE GENOMIC DNA]</scope>
    <source>
        <strain evidence="1">DSM 17244</strain>
    </source>
</reference>
<comment type="caution">
    <text evidence="1">The sequence shown here is derived from an EMBL/GenBank/DDBJ whole genome shotgun (WGS) entry which is preliminary data.</text>
</comment>
<proteinExistence type="predicted"/>
<reference evidence="1" key="2">
    <citation type="submission" date="2013-08" db="EMBL/GenBank/DDBJ databases">
        <title>Draft genome sequence of Anaerofustis stercorihominis (DSM 17244).</title>
        <authorList>
            <person name="Sudarsanam P."/>
            <person name="Ley R."/>
            <person name="Guruge J."/>
            <person name="Turnbaugh P.J."/>
            <person name="Mahowald M."/>
            <person name="Liep D."/>
            <person name="Gordon J."/>
        </authorList>
    </citation>
    <scope>NUCLEOTIDE SEQUENCE</scope>
    <source>
        <strain evidence="1">DSM 17244</strain>
    </source>
</reference>
<dbReference type="EMBL" id="ABIL02000005">
    <property type="protein sequence ID" value="EDS72786.1"/>
    <property type="molecule type" value="Genomic_DNA"/>
</dbReference>
<dbReference type="AlphaFoldDB" id="B1C6Z9"/>